<name>A0A7M4DFI3_9MICO</name>
<dbReference type="SUPFAM" id="SSF48008">
    <property type="entry name" value="GntR ligand-binding domain-like"/>
    <property type="match status" value="1"/>
</dbReference>
<dbReference type="GO" id="GO:0003700">
    <property type="term" value="F:DNA-binding transcription factor activity"/>
    <property type="evidence" value="ECO:0007669"/>
    <property type="project" value="InterPro"/>
</dbReference>
<keyword evidence="2" id="KW-0238">DNA-binding</keyword>
<dbReference type="AlphaFoldDB" id="A0A7M4DFI3"/>
<evidence type="ECO:0000256" key="3">
    <source>
        <dbReference type="ARBA" id="ARBA00023163"/>
    </source>
</evidence>
<dbReference type="PROSITE" id="PS50949">
    <property type="entry name" value="HTH_GNTR"/>
    <property type="match status" value="1"/>
</dbReference>
<dbReference type="Pfam" id="PF00392">
    <property type="entry name" value="GntR"/>
    <property type="match status" value="1"/>
</dbReference>
<dbReference type="Proteomes" id="UP000419743">
    <property type="component" value="Unassembled WGS sequence"/>
</dbReference>
<gene>
    <name evidence="5" type="primary">lutR_2</name>
    <name evidence="5" type="ORF">HALOF300_00874</name>
</gene>
<dbReference type="InterPro" id="IPR036390">
    <property type="entry name" value="WH_DNA-bd_sf"/>
</dbReference>
<reference evidence="5 6" key="1">
    <citation type="submission" date="2019-11" db="EMBL/GenBank/DDBJ databases">
        <authorList>
            <person name="Criscuolo A."/>
        </authorList>
    </citation>
    <scope>NUCLEOTIDE SEQUENCE [LARGE SCALE GENOMIC DNA]</scope>
    <source>
        <strain evidence="5">CIP111667</strain>
    </source>
</reference>
<dbReference type="Gene3D" id="1.10.10.10">
    <property type="entry name" value="Winged helix-like DNA-binding domain superfamily/Winged helix DNA-binding domain"/>
    <property type="match status" value="1"/>
</dbReference>
<evidence type="ECO:0000256" key="1">
    <source>
        <dbReference type="ARBA" id="ARBA00023015"/>
    </source>
</evidence>
<evidence type="ECO:0000259" key="4">
    <source>
        <dbReference type="PROSITE" id="PS50949"/>
    </source>
</evidence>
<keyword evidence="3" id="KW-0804">Transcription</keyword>
<dbReference type="InterPro" id="IPR000524">
    <property type="entry name" value="Tscrpt_reg_HTH_GntR"/>
</dbReference>
<evidence type="ECO:0000313" key="5">
    <source>
        <dbReference type="EMBL" id="VZO35676.1"/>
    </source>
</evidence>
<dbReference type="PANTHER" id="PTHR43537">
    <property type="entry name" value="TRANSCRIPTIONAL REGULATOR, GNTR FAMILY"/>
    <property type="match status" value="1"/>
</dbReference>
<evidence type="ECO:0000313" key="6">
    <source>
        <dbReference type="Proteomes" id="UP000419743"/>
    </source>
</evidence>
<dbReference type="Pfam" id="PF07729">
    <property type="entry name" value="FCD"/>
    <property type="match status" value="1"/>
</dbReference>
<dbReference type="InterPro" id="IPR011711">
    <property type="entry name" value="GntR_C"/>
</dbReference>
<keyword evidence="6" id="KW-1185">Reference proteome</keyword>
<comment type="caution">
    <text evidence="5">The sequence shown here is derived from an EMBL/GenBank/DDBJ whole genome shotgun (WGS) entry which is preliminary data.</text>
</comment>
<dbReference type="GO" id="GO:0003677">
    <property type="term" value="F:DNA binding"/>
    <property type="evidence" value="ECO:0007669"/>
    <property type="project" value="UniProtKB-KW"/>
</dbReference>
<dbReference type="PRINTS" id="PR00035">
    <property type="entry name" value="HTHGNTR"/>
</dbReference>
<protein>
    <submittedName>
        <fullName evidence="5">HTH-type transcriptional regulator LutR</fullName>
    </submittedName>
</protein>
<dbReference type="RefSeq" id="WP_156739617.1">
    <property type="nucleotide sequence ID" value="NZ_CACRYJ010000014.1"/>
</dbReference>
<dbReference type="SUPFAM" id="SSF46785">
    <property type="entry name" value="Winged helix' DNA-binding domain"/>
    <property type="match status" value="1"/>
</dbReference>
<feature type="domain" description="HTH gntR-type" evidence="4">
    <location>
        <begin position="11"/>
        <end position="79"/>
    </location>
</feature>
<dbReference type="EMBL" id="CACRYJ010000014">
    <property type="protein sequence ID" value="VZO35676.1"/>
    <property type="molecule type" value="Genomic_DNA"/>
</dbReference>
<dbReference type="InterPro" id="IPR036388">
    <property type="entry name" value="WH-like_DNA-bd_sf"/>
</dbReference>
<accession>A0A7M4DFI3</accession>
<evidence type="ECO:0000256" key="2">
    <source>
        <dbReference type="ARBA" id="ARBA00023125"/>
    </source>
</evidence>
<dbReference type="PANTHER" id="PTHR43537:SF44">
    <property type="entry name" value="GNTR FAMILY REGULATORY PROTEIN"/>
    <property type="match status" value="1"/>
</dbReference>
<dbReference type="InterPro" id="IPR008920">
    <property type="entry name" value="TF_FadR/GntR_C"/>
</dbReference>
<dbReference type="SMART" id="SM00345">
    <property type="entry name" value="HTH_GNTR"/>
    <property type="match status" value="1"/>
</dbReference>
<sequence length="237" mass="25713">MSPGSGSGEKVLLGAGVAERIAEHIRSESLVEGDPLPSEGALAETYGVSQRVVRDALRLLSQQGVIWTRQGKRAVVSTLRPVAVLGYFQHAVAGDAAAIHELLELRQAIETQAAGAAAQRMQADDLVSLSELLDRAEAEAVTSSARVESDLAFHRAIVRFSGNRFFDGILDVLTTTLTEERRRGQEITEQAGGTHDTSDREHRAILLALQARDSALVEQAMRTHLDRVRQAFLDTQP</sequence>
<proteinExistence type="predicted"/>
<organism evidence="5 6">
    <name type="scientific">Occultella aeris</name>
    <dbReference type="NCBI Taxonomy" id="2761496"/>
    <lineage>
        <taxon>Bacteria</taxon>
        <taxon>Bacillati</taxon>
        <taxon>Actinomycetota</taxon>
        <taxon>Actinomycetes</taxon>
        <taxon>Micrococcales</taxon>
        <taxon>Ruaniaceae</taxon>
        <taxon>Occultella</taxon>
    </lineage>
</organism>
<dbReference type="SMART" id="SM00895">
    <property type="entry name" value="FCD"/>
    <property type="match status" value="1"/>
</dbReference>
<dbReference type="CDD" id="cd07377">
    <property type="entry name" value="WHTH_GntR"/>
    <property type="match status" value="1"/>
</dbReference>
<dbReference type="Gene3D" id="1.20.120.530">
    <property type="entry name" value="GntR ligand-binding domain-like"/>
    <property type="match status" value="1"/>
</dbReference>
<keyword evidence="1" id="KW-0805">Transcription regulation</keyword>